<feature type="compositionally biased region" description="Pro residues" evidence="1">
    <location>
        <begin position="47"/>
        <end position="64"/>
    </location>
</feature>
<evidence type="ECO:0000313" key="2">
    <source>
        <dbReference type="EMBL" id="KKN58161.1"/>
    </source>
</evidence>
<evidence type="ECO:0000256" key="1">
    <source>
        <dbReference type="SAM" id="MobiDB-lite"/>
    </source>
</evidence>
<sequence>MKLDVDGVITLEVTDPKGLCQIPDPAGLRLNPVPSVGPGVPGPLPSFPSPFPVPSGPSPSPANPFQPVIPGTIHPAPGWTTPMRPVYSNPQRTGGDGWSRGLPPGRGETTARAAEVEAAQEARNGDSDQEHN</sequence>
<gene>
    <name evidence="2" type="ORF">LCGC14_0555020</name>
</gene>
<comment type="caution">
    <text evidence="2">The sequence shown here is derived from an EMBL/GenBank/DDBJ whole genome shotgun (WGS) entry which is preliminary data.</text>
</comment>
<reference evidence="2" key="1">
    <citation type="journal article" date="2015" name="Nature">
        <title>Complex archaea that bridge the gap between prokaryotes and eukaryotes.</title>
        <authorList>
            <person name="Spang A."/>
            <person name="Saw J.H."/>
            <person name="Jorgensen S.L."/>
            <person name="Zaremba-Niedzwiedzka K."/>
            <person name="Martijn J."/>
            <person name="Lind A.E."/>
            <person name="van Eijk R."/>
            <person name="Schleper C."/>
            <person name="Guy L."/>
            <person name="Ettema T.J."/>
        </authorList>
    </citation>
    <scope>NUCLEOTIDE SEQUENCE</scope>
</reference>
<feature type="compositionally biased region" description="Low complexity" evidence="1">
    <location>
        <begin position="108"/>
        <end position="122"/>
    </location>
</feature>
<accession>A0A0F9UA47</accession>
<protein>
    <submittedName>
        <fullName evidence="2">Uncharacterized protein</fullName>
    </submittedName>
</protein>
<organism evidence="2">
    <name type="scientific">marine sediment metagenome</name>
    <dbReference type="NCBI Taxonomy" id="412755"/>
    <lineage>
        <taxon>unclassified sequences</taxon>
        <taxon>metagenomes</taxon>
        <taxon>ecological metagenomes</taxon>
    </lineage>
</organism>
<dbReference type="AlphaFoldDB" id="A0A0F9UA47"/>
<proteinExistence type="predicted"/>
<name>A0A0F9UA47_9ZZZZ</name>
<dbReference type="EMBL" id="LAZR01000774">
    <property type="protein sequence ID" value="KKN58161.1"/>
    <property type="molecule type" value="Genomic_DNA"/>
</dbReference>
<feature type="compositionally biased region" description="Basic and acidic residues" evidence="1">
    <location>
        <begin position="123"/>
        <end position="132"/>
    </location>
</feature>
<feature type="region of interest" description="Disordered" evidence="1">
    <location>
        <begin position="47"/>
        <end position="132"/>
    </location>
</feature>